<dbReference type="EMBL" id="NOWF01000021">
    <property type="protein sequence ID" value="OYD06111.1"/>
    <property type="molecule type" value="Genomic_DNA"/>
</dbReference>
<comment type="caution">
    <text evidence="1">The sequence shown here is derived from an EMBL/GenBank/DDBJ whole genome shotgun (WGS) entry which is preliminary data.</text>
</comment>
<gene>
    <name evidence="1" type="ORF">CHM34_18085</name>
</gene>
<accession>A0A235B1K8</accession>
<dbReference type="AlphaFoldDB" id="A0A235B1K8"/>
<dbReference type="InterPro" id="IPR006524">
    <property type="entry name" value="ArpU-like"/>
</dbReference>
<dbReference type="Proteomes" id="UP000215459">
    <property type="component" value="Unassembled WGS sequence"/>
</dbReference>
<proteinExistence type="predicted"/>
<evidence type="ECO:0000313" key="2">
    <source>
        <dbReference type="Proteomes" id="UP000215459"/>
    </source>
</evidence>
<evidence type="ECO:0008006" key="3">
    <source>
        <dbReference type="Google" id="ProtNLM"/>
    </source>
</evidence>
<evidence type="ECO:0000313" key="1">
    <source>
        <dbReference type="EMBL" id="OYD06111.1"/>
    </source>
</evidence>
<organism evidence="1 2">
    <name type="scientific">Paludifilum halophilum</name>
    <dbReference type="NCBI Taxonomy" id="1642702"/>
    <lineage>
        <taxon>Bacteria</taxon>
        <taxon>Bacillati</taxon>
        <taxon>Bacillota</taxon>
        <taxon>Bacilli</taxon>
        <taxon>Bacillales</taxon>
        <taxon>Thermoactinomycetaceae</taxon>
        <taxon>Paludifilum</taxon>
    </lineage>
</organism>
<protein>
    <recommendedName>
        <fullName evidence="3">ArpU family transcriptional regulator</fullName>
    </recommendedName>
</protein>
<reference evidence="1 2" key="1">
    <citation type="submission" date="2017-07" db="EMBL/GenBank/DDBJ databases">
        <title>The genome sequence of Paludifilum halophilum highlights mechanisms for microbial adaptation to high salt environemnts.</title>
        <authorList>
            <person name="Belbahri L."/>
        </authorList>
    </citation>
    <scope>NUCLEOTIDE SEQUENCE [LARGE SCALE GENOMIC DNA]</scope>
    <source>
        <strain evidence="1 2">DSM 102817</strain>
    </source>
</reference>
<dbReference type="NCBIfam" id="TIGR01637">
    <property type="entry name" value="phage_arpU"/>
    <property type="match status" value="1"/>
</dbReference>
<keyword evidence="2" id="KW-1185">Reference proteome</keyword>
<sequence length="141" mass="16421">MKAVTYRKPTYRKEVERILKEYPVLKVAVETEQEAEKAGAGLYPSCTSSYEERVSGGYSEYQSSTERYGIRRASKQLKLRRIDQALLALDIDERLLVEERYFDQANPSDAIVYDCLGWSKRNYYRVKSRAFKKLAFALNLL</sequence>
<name>A0A235B1K8_9BACL</name>